<accession>A0A343JFG8</accession>
<dbReference type="Gene3D" id="3.50.30.50">
    <property type="entry name" value="Putative cyclase"/>
    <property type="match status" value="1"/>
</dbReference>
<dbReference type="Pfam" id="PF04199">
    <property type="entry name" value="Cyclase"/>
    <property type="match status" value="1"/>
</dbReference>
<comment type="cofactor">
    <cofactor evidence="1">
        <name>Zn(2+)</name>
        <dbReference type="ChEBI" id="CHEBI:29105"/>
    </cofactor>
</comment>
<comment type="subunit">
    <text evidence="3">Homodimer.</text>
</comment>
<organism evidence="12 13">
    <name type="scientific">Clostridium isatidis</name>
    <dbReference type="NCBI Taxonomy" id="182773"/>
    <lineage>
        <taxon>Bacteria</taxon>
        <taxon>Bacillati</taxon>
        <taxon>Bacillota</taxon>
        <taxon>Clostridia</taxon>
        <taxon>Eubacteriales</taxon>
        <taxon>Clostridiaceae</taxon>
        <taxon>Clostridium</taxon>
    </lineage>
</organism>
<dbReference type="PANTHER" id="PTHR31118:SF12">
    <property type="entry name" value="CYCLASE-LIKE PROTEIN 2"/>
    <property type="match status" value="1"/>
</dbReference>
<sequence length="210" mass="24280">MRVIDLSHKISENMITYTKDERPEIYNMATIEKDGYNEKKLNICTHIGTHIDAPSHFIEKGKNIDEYSVENFIGLALIIDVSHLEQITIKDLLPYENALNNCDFLILKTGWYKYWNKEEYFYNYPSLTENAAKWLCEFTIRGIGIDAISLDKFDSIEFEIHNIILSRGRLIIENLNNLDLIKSDMFTLVTIPLKIKDGDGSPVRAVALEE</sequence>
<dbReference type="EC" id="3.5.1.9" evidence="4"/>
<dbReference type="Proteomes" id="UP000264883">
    <property type="component" value="Chromosome"/>
</dbReference>
<evidence type="ECO:0000256" key="11">
    <source>
        <dbReference type="ARBA" id="ARBA00060547"/>
    </source>
</evidence>
<evidence type="ECO:0000313" key="13">
    <source>
        <dbReference type="Proteomes" id="UP000264883"/>
    </source>
</evidence>
<evidence type="ECO:0000256" key="10">
    <source>
        <dbReference type="ARBA" id="ARBA00048496"/>
    </source>
</evidence>
<dbReference type="OrthoDB" id="9796085at2"/>
<evidence type="ECO:0000256" key="3">
    <source>
        <dbReference type="ARBA" id="ARBA00011738"/>
    </source>
</evidence>
<gene>
    <name evidence="12" type="ORF">BEN51_12665</name>
</gene>
<dbReference type="InterPro" id="IPR007325">
    <property type="entry name" value="KFase/CYL"/>
</dbReference>
<evidence type="ECO:0000256" key="1">
    <source>
        <dbReference type="ARBA" id="ARBA00001947"/>
    </source>
</evidence>
<comment type="pathway">
    <text evidence="11">Amino-acid degradation; L-tryptophan degradation via kynurenine pathway; L-kynurenine from L-tryptophan: step 2/2.</text>
</comment>
<protein>
    <recommendedName>
        <fullName evidence="5">Kynurenine formamidase</fullName>
        <ecNumber evidence="4">3.5.1.9</ecNumber>
    </recommendedName>
</protein>
<proteinExistence type="predicted"/>
<keyword evidence="13" id="KW-1185">Reference proteome</keyword>
<dbReference type="RefSeq" id="WP_119866400.1">
    <property type="nucleotide sequence ID" value="NZ_CP016786.1"/>
</dbReference>
<name>A0A343JFG8_9CLOT</name>
<evidence type="ECO:0000256" key="8">
    <source>
        <dbReference type="ARBA" id="ARBA00022833"/>
    </source>
</evidence>
<dbReference type="PANTHER" id="PTHR31118">
    <property type="entry name" value="CYCLASE-LIKE PROTEIN 2"/>
    <property type="match status" value="1"/>
</dbReference>
<dbReference type="InterPro" id="IPR037175">
    <property type="entry name" value="KFase_sf"/>
</dbReference>
<reference evidence="12 13" key="1">
    <citation type="submission" date="2016-08" db="EMBL/GenBank/DDBJ databases">
        <title>Complete Genome Sequence Of The Indigo Reducing Clostridium isatidis DSM15098.</title>
        <authorList>
            <person name="Little G.T."/>
            <person name="Minton N.P."/>
        </authorList>
    </citation>
    <scope>NUCLEOTIDE SEQUENCE [LARGE SCALE GENOMIC DNA]</scope>
    <source>
        <strain evidence="12 13">DSM 15098</strain>
    </source>
</reference>
<dbReference type="GO" id="GO:0004061">
    <property type="term" value="F:arylformamidase activity"/>
    <property type="evidence" value="ECO:0007669"/>
    <property type="project" value="UniProtKB-EC"/>
</dbReference>
<evidence type="ECO:0000256" key="6">
    <source>
        <dbReference type="ARBA" id="ARBA00022723"/>
    </source>
</evidence>
<evidence type="ECO:0000256" key="7">
    <source>
        <dbReference type="ARBA" id="ARBA00022801"/>
    </source>
</evidence>
<dbReference type="SUPFAM" id="SSF102198">
    <property type="entry name" value="Putative cyclase"/>
    <property type="match status" value="1"/>
</dbReference>
<evidence type="ECO:0000256" key="2">
    <source>
        <dbReference type="ARBA" id="ARBA00002204"/>
    </source>
</evidence>
<dbReference type="GO" id="GO:0046872">
    <property type="term" value="F:metal ion binding"/>
    <property type="evidence" value="ECO:0007669"/>
    <property type="project" value="UniProtKB-KW"/>
</dbReference>
<keyword evidence="8" id="KW-0862">Zinc</keyword>
<evidence type="ECO:0000256" key="9">
    <source>
        <dbReference type="ARBA" id="ARBA00023079"/>
    </source>
</evidence>
<dbReference type="KEGG" id="cia:BEN51_12665"/>
<evidence type="ECO:0000256" key="4">
    <source>
        <dbReference type="ARBA" id="ARBA00012930"/>
    </source>
</evidence>
<comment type="function">
    <text evidence="2">Catalyzes the hydrolysis of N-formyl-L-kynurenine to L-kynurenine, the second step in the kynurenine pathway of tryptophan degradation.</text>
</comment>
<keyword evidence="9" id="KW-0823">Tryptophan catabolism</keyword>
<comment type="catalytic activity">
    <reaction evidence="10">
        <text>N-formyl-L-kynurenine + H2O = L-kynurenine + formate + H(+)</text>
        <dbReference type="Rhea" id="RHEA:13009"/>
        <dbReference type="ChEBI" id="CHEBI:15377"/>
        <dbReference type="ChEBI" id="CHEBI:15378"/>
        <dbReference type="ChEBI" id="CHEBI:15740"/>
        <dbReference type="ChEBI" id="CHEBI:57959"/>
        <dbReference type="ChEBI" id="CHEBI:58629"/>
        <dbReference type="EC" id="3.5.1.9"/>
    </reaction>
</comment>
<keyword evidence="6" id="KW-0479">Metal-binding</keyword>
<evidence type="ECO:0000256" key="5">
    <source>
        <dbReference type="ARBA" id="ARBA00014889"/>
    </source>
</evidence>
<evidence type="ECO:0000313" key="12">
    <source>
        <dbReference type="EMBL" id="ASW44276.1"/>
    </source>
</evidence>
<dbReference type="EMBL" id="CP016786">
    <property type="protein sequence ID" value="ASW44276.1"/>
    <property type="molecule type" value="Genomic_DNA"/>
</dbReference>
<dbReference type="AlphaFoldDB" id="A0A343JFG8"/>
<keyword evidence="7 12" id="KW-0378">Hydrolase</keyword>
<dbReference type="FunFam" id="3.50.30.50:FF:000001">
    <property type="entry name" value="Kynurenine formamidase"/>
    <property type="match status" value="1"/>
</dbReference>
<dbReference type="GO" id="GO:0019441">
    <property type="term" value="P:L-tryptophan catabolic process to kynurenine"/>
    <property type="evidence" value="ECO:0007669"/>
    <property type="project" value="InterPro"/>
</dbReference>